<dbReference type="EMBL" id="FOXS01000006">
    <property type="protein sequence ID" value="SFQ71472.1"/>
    <property type="molecule type" value="Genomic_DNA"/>
</dbReference>
<dbReference type="STRING" id="1227077.SAMN04515668_3832"/>
<dbReference type="SUPFAM" id="SSF48452">
    <property type="entry name" value="TPR-like"/>
    <property type="match status" value="1"/>
</dbReference>
<evidence type="ECO:0000256" key="1">
    <source>
        <dbReference type="SAM" id="MobiDB-lite"/>
    </source>
</evidence>
<dbReference type="AlphaFoldDB" id="A0A1I6AS55"/>
<dbReference type="Proteomes" id="UP000199029">
    <property type="component" value="Unassembled WGS sequence"/>
</dbReference>
<dbReference type="Gene3D" id="1.25.40.390">
    <property type="match status" value="1"/>
</dbReference>
<feature type="compositionally biased region" description="Polar residues" evidence="1">
    <location>
        <begin position="441"/>
        <end position="454"/>
    </location>
</feature>
<proteinExistence type="predicted"/>
<dbReference type="InterPro" id="IPR011990">
    <property type="entry name" value="TPR-like_helical_dom_sf"/>
</dbReference>
<accession>A0A1I6AS55</accession>
<evidence type="ECO:0000313" key="3">
    <source>
        <dbReference type="Proteomes" id="UP000199029"/>
    </source>
</evidence>
<evidence type="ECO:0000313" key="2">
    <source>
        <dbReference type="EMBL" id="SFQ71472.1"/>
    </source>
</evidence>
<sequence length="454" mass="48668">MKKNIDFCSRRLGALLLVGVLGLGLPSCSLDLVNPNAATEQQTLTTREGVLALSVGLRQLYSTVALEPIIITTGTTARELKGVTTFFNVIELEQGGAQLSPNNANTTALFSRNYRVVNVADQIIAAAPAVLAADERTRSGVLAHAYLFKAAALGAVAMGFEQGPLTANPDGNGTTPFVSRAQLLAEAVRLLDLAAQELAANPPSPDFNTQVQGTEFNLPNTVQAYRARFNLIAGNYAAALTAANLVNLSTRSAFTYSPQNPNPVFTFTTQVGNFKPRDFFGLPANLAEAGDGRLGFYLSGPVVVDRNNGGPDNLRNLAGFFTSQTAAIPAYLPDEMRLIRAEVYLRQATPDLTAALADINAVRTQSSGDPFGVHANLPAYSGPVTVPALLTEVYKQRSSELYLSGLRLEDSRRFGRPTPTPTPTPGLLERTRNFYPYPQQERVNNPSTPNDPTI</sequence>
<organism evidence="2 3">
    <name type="scientific">Hymenobacter arizonensis</name>
    <name type="common">Siccationidurans arizonensis</name>
    <dbReference type="NCBI Taxonomy" id="1227077"/>
    <lineage>
        <taxon>Bacteria</taxon>
        <taxon>Pseudomonadati</taxon>
        <taxon>Bacteroidota</taxon>
        <taxon>Cytophagia</taxon>
        <taxon>Cytophagales</taxon>
        <taxon>Hymenobacteraceae</taxon>
        <taxon>Hymenobacter</taxon>
    </lineage>
</organism>
<keyword evidence="3" id="KW-1185">Reference proteome</keyword>
<reference evidence="3" key="1">
    <citation type="submission" date="2016-10" db="EMBL/GenBank/DDBJ databases">
        <authorList>
            <person name="Varghese N."/>
            <person name="Submissions S."/>
        </authorList>
    </citation>
    <scope>NUCLEOTIDE SEQUENCE [LARGE SCALE GENOMIC DNA]</scope>
    <source>
        <strain evidence="3">OR362-8,ATCC BAA-1266,JCM 13504</strain>
    </source>
</reference>
<gene>
    <name evidence="2" type="ORF">SAMN04515668_3832</name>
</gene>
<name>A0A1I6AS55_HYMAR</name>
<protein>
    <submittedName>
        <fullName evidence="2">Starch-binding associating with outer membrane</fullName>
    </submittedName>
</protein>
<dbReference type="RefSeq" id="WP_234795161.1">
    <property type="nucleotide sequence ID" value="NZ_FOXS01000006.1"/>
</dbReference>
<feature type="region of interest" description="Disordered" evidence="1">
    <location>
        <begin position="411"/>
        <end position="454"/>
    </location>
</feature>